<reference evidence="3" key="1">
    <citation type="submission" date="2017-06" db="EMBL/GenBank/DDBJ databases">
        <title>Genome analysis of Fimbriiglobus ruber SP5, the first member of the order Planctomycetales with confirmed chitinolytic capability.</title>
        <authorList>
            <person name="Ravin N.V."/>
            <person name="Rakitin A.L."/>
            <person name="Ivanova A.A."/>
            <person name="Beletsky A.V."/>
            <person name="Kulichevskaya I.S."/>
            <person name="Mardanov A.V."/>
            <person name="Dedysh S.N."/>
        </authorList>
    </citation>
    <scope>NUCLEOTIDE SEQUENCE [LARGE SCALE GENOMIC DNA]</scope>
    <source>
        <strain evidence="3">SP5</strain>
    </source>
</reference>
<comment type="caution">
    <text evidence="2">The sequence shown here is derived from an EMBL/GenBank/DDBJ whole genome shotgun (WGS) entry which is preliminary data.</text>
</comment>
<evidence type="ECO:0000313" key="2">
    <source>
        <dbReference type="EMBL" id="OWK39943.1"/>
    </source>
</evidence>
<feature type="region of interest" description="Disordered" evidence="1">
    <location>
        <begin position="1"/>
        <end position="56"/>
    </location>
</feature>
<organism evidence="2 3">
    <name type="scientific">Fimbriiglobus ruber</name>
    <dbReference type="NCBI Taxonomy" id="1908690"/>
    <lineage>
        <taxon>Bacteria</taxon>
        <taxon>Pseudomonadati</taxon>
        <taxon>Planctomycetota</taxon>
        <taxon>Planctomycetia</taxon>
        <taxon>Gemmatales</taxon>
        <taxon>Gemmataceae</taxon>
        <taxon>Fimbriiglobus</taxon>
    </lineage>
</organism>
<keyword evidence="3" id="KW-1185">Reference proteome</keyword>
<feature type="compositionally biased region" description="Basic and acidic residues" evidence="1">
    <location>
        <begin position="8"/>
        <end position="19"/>
    </location>
</feature>
<gene>
    <name evidence="2" type="ORF">FRUB_05833</name>
</gene>
<evidence type="ECO:0000313" key="3">
    <source>
        <dbReference type="Proteomes" id="UP000214646"/>
    </source>
</evidence>
<accession>A0A225DG44</accession>
<feature type="compositionally biased region" description="Polar residues" evidence="1">
    <location>
        <begin position="34"/>
        <end position="56"/>
    </location>
</feature>
<evidence type="ECO:0000256" key="1">
    <source>
        <dbReference type="SAM" id="MobiDB-lite"/>
    </source>
</evidence>
<dbReference type="EMBL" id="NIDE01000009">
    <property type="protein sequence ID" value="OWK39943.1"/>
    <property type="molecule type" value="Genomic_DNA"/>
</dbReference>
<name>A0A225DG44_9BACT</name>
<proteinExistence type="predicted"/>
<dbReference type="AlphaFoldDB" id="A0A225DG44"/>
<protein>
    <submittedName>
        <fullName evidence="2">Uncharacterized protein</fullName>
    </submittedName>
</protein>
<sequence length="56" mass="6271">MPGSPDGGRSRQDHARFRPLEPGLRPATPKSRQRFPTSTQPVAGHQISGQWTSRQY</sequence>
<dbReference type="Proteomes" id="UP000214646">
    <property type="component" value="Unassembled WGS sequence"/>
</dbReference>